<dbReference type="EMBL" id="BKCJ011347308">
    <property type="protein sequence ID" value="GFD23762.1"/>
    <property type="molecule type" value="Genomic_DNA"/>
</dbReference>
<evidence type="ECO:0000313" key="2">
    <source>
        <dbReference type="EMBL" id="GFD23762.1"/>
    </source>
</evidence>
<organism evidence="2">
    <name type="scientific">Tanacetum cinerariifolium</name>
    <name type="common">Dalmatian daisy</name>
    <name type="synonym">Chrysanthemum cinerariifolium</name>
    <dbReference type="NCBI Taxonomy" id="118510"/>
    <lineage>
        <taxon>Eukaryota</taxon>
        <taxon>Viridiplantae</taxon>
        <taxon>Streptophyta</taxon>
        <taxon>Embryophyta</taxon>
        <taxon>Tracheophyta</taxon>
        <taxon>Spermatophyta</taxon>
        <taxon>Magnoliopsida</taxon>
        <taxon>eudicotyledons</taxon>
        <taxon>Gunneridae</taxon>
        <taxon>Pentapetalae</taxon>
        <taxon>asterids</taxon>
        <taxon>campanulids</taxon>
        <taxon>Asterales</taxon>
        <taxon>Asteraceae</taxon>
        <taxon>Asteroideae</taxon>
        <taxon>Anthemideae</taxon>
        <taxon>Anthemidinae</taxon>
        <taxon>Tanacetum</taxon>
    </lineage>
</organism>
<evidence type="ECO:0000256" key="1">
    <source>
        <dbReference type="SAM" id="MobiDB-lite"/>
    </source>
</evidence>
<gene>
    <name evidence="2" type="ORF">Tci_895731</name>
</gene>
<sequence length="155" mass="16541">ALLAPNLRESHGREVHRAHGVAGEGQRGTVGGLLVGVALVEGQELEALHGFHRHQVGVGAVPAPRQGSAVKIHQQAHLGGIRQDVLVVVHKRLPIAPEEIDFHPGHPHLLKASKLFATALGLKHYIGRGLRGLVPVPVRVVPHQQAHVFGTRILG</sequence>
<feature type="compositionally biased region" description="Basic and acidic residues" evidence="1">
    <location>
        <begin position="8"/>
        <end position="17"/>
    </location>
</feature>
<protein>
    <submittedName>
        <fullName evidence="2">Uncharacterized protein</fullName>
    </submittedName>
</protein>
<dbReference type="AlphaFoldDB" id="A0A699UKU3"/>
<accession>A0A699UKU3</accession>
<name>A0A699UKU3_TANCI</name>
<feature type="non-terminal residue" evidence="2">
    <location>
        <position position="1"/>
    </location>
</feature>
<feature type="region of interest" description="Disordered" evidence="1">
    <location>
        <begin position="1"/>
        <end position="23"/>
    </location>
</feature>
<reference evidence="2" key="1">
    <citation type="journal article" date="2019" name="Sci. Rep.">
        <title>Draft genome of Tanacetum cinerariifolium, the natural source of mosquito coil.</title>
        <authorList>
            <person name="Yamashiro T."/>
            <person name="Shiraishi A."/>
            <person name="Satake H."/>
            <person name="Nakayama K."/>
        </authorList>
    </citation>
    <scope>NUCLEOTIDE SEQUENCE</scope>
</reference>
<comment type="caution">
    <text evidence="2">The sequence shown here is derived from an EMBL/GenBank/DDBJ whole genome shotgun (WGS) entry which is preliminary data.</text>
</comment>
<proteinExistence type="predicted"/>